<comment type="caution">
    <text evidence="1">The sequence shown here is derived from an EMBL/GenBank/DDBJ whole genome shotgun (WGS) entry which is preliminary data.</text>
</comment>
<dbReference type="InterPro" id="IPR013078">
    <property type="entry name" value="His_Pase_superF_clade-1"/>
</dbReference>
<sequence>MASIYLIRHGQASWGKPEYDQLSTLGCEQSVILGRHWQNMVKPDLYYSGGMIRHGKTAEHFFNGLEQYQSITSHLGFNEFDHMDVLSCYQPDWIDQRKFNQFLKLQKNPNKAFIVEFTQALKRWFSGDFSDYKESFVVFKQRCSKALEDVIKQVHLQQDATGKSAENIMIFTSGGVIASICAHVLGIGDKEMMSLNQQLVNTSVTKLLFNKDKVTLDSVNNYSHVELAGSKFITRK</sequence>
<dbReference type="SUPFAM" id="SSF53254">
    <property type="entry name" value="Phosphoglycerate mutase-like"/>
    <property type="match status" value="1"/>
</dbReference>
<dbReference type="InterPro" id="IPR029033">
    <property type="entry name" value="His_PPase_superfam"/>
</dbReference>
<dbReference type="GO" id="GO:0005737">
    <property type="term" value="C:cytoplasm"/>
    <property type="evidence" value="ECO:0007669"/>
    <property type="project" value="TreeGrafter"/>
</dbReference>
<keyword evidence="2" id="KW-1185">Reference proteome</keyword>
<dbReference type="Pfam" id="PF00300">
    <property type="entry name" value="His_Phos_1"/>
    <property type="match status" value="2"/>
</dbReference>
<dbReference type="Proteomes" id="UP000321822">
    <property type="component" value="Unassembled WGS sequence"/>
</dbReference>
<dbReference type="PANTHER" id="PTHR48100:SF1">
    <property type="entry name" value="HISTIDINE PHOSPHATASE FAMILY PROTEIN-RELATED"/>
    <property type="match status" value="1"/>
</dbReference>
<protein>
    <submittedName>
        <fullName evidence="1">Histidine phosphatase family protein</fullName>
    </submittedName>
</protein>
<accession>A0A5C6QH88</accession>
<name>A0A5C6QH88_9GAMM</name>
<dbReference type="CDD" id="cd07067">
    <property type="entry name" value="HP_PGM_like"/>
    <property type="match status" value="1"/>
</dbReference>
<reference evidence="1 2" key="1">
    <citation type="submission" date="2019-07" db="EMBL/GenBank/DDBJ databases">
        <title>Genomes of sea-ice associated Colwellia species.</title>
        <authorList>
            <person name="Bowman J.P."/>
        </authorList>
    </citation>
    <scope>NUCLEOTIDE SEQUENCE [LARGE SCALE GENOMIC DNA]</scope>
    <source>
        <strain evidence="1 2">ACAM 459</strain>
    </source>
</reference>
<organism evidence="1 2">
    <name type="scientific">Colwellia demingiae</name>
    <dbReference type="NCBI Taxonomy" id="89401"/>
    <lineage>
        <taxon>Bacteria</taxon>
        <taxon>Pseudomonadati</taxon>
        <taxon>Pseudomonadota</taxon>
        <taxon>Gammaproteobacteria</taxon>
        <taxon>Alteromonadales</taxon>
        <taxon>Colwelliaceae</taxon>
        <taxon>Colwellia</taxon>
    </lineage>
</organism>
<dbReference type="AlphaFoldDB" id="A0A5C6QH88"/>
<dbReference type="RefSeq" id="WP_146788380.1">
    <property type="nucleotide sequence ID" value="NZ_VOLT01000005.1"/>
</dbReference>
<proteinExistence type="predicted"/>
<dbReference type="OrthoDB" id="280692at2"/>
<dbReference type="InterPro" id="IPR050275">
    <property type="entry name" value="PGM_Phosphatase"/>
</dbReference>
<gene>
    <name evidence="1" type="ORF">ESZ36_12565</name>
</gene>
<dbReference type="PANTHER" id="PTHR48100">
    <property type="entry name" value="BROAD-SPECIFICITY PHOSPHATASE YOR283W-RELATED"/>
    <property type="match status" value="1"/>
</dbReference>
<dbReference type="EMBL" id="VOLT01000005">
    <property type="protein sequence ID" value="TWX68088.1"/>
    <property type="molecule type" value="Genomic_DNA"/>
</dbReference>
<evidence type="ECO:0000313" key="2">
    <source>
        <dbReference type="Proteomes" id="UP000321822"/>
    </source>
</evidence>
<dbReference type="GO" id="GO:0016791">
    <property type="term" value="F:phosphatase activity"/>
    <property type="evidence" value="ECO:0007669"/>
    <property type="project" value="TreeGrafter"/>
</dbReference>
<dbReference type="Gene3D" id="3.40.50.1240">
    <property type="entry name" value="Phosphoglycerate mutase-like"/>
    <property type="match status" value="1"/>
</dbReference>
<evidence type="ECO:0000313" key="1">
    <source>
        <dbReference type="EMBL" id="TWX68088.1"/>
    </source>
</evidence>